<protein>
    <recommendedName>
        <fullName evidence="3">Peptidoglycan-binding protein</fullName>
    </recommendedName>
</protein>
<keyword evidence="2" id="KW-1185">Reference proteome</keyword>
<reference evidence="2" key="1">
    <citation type="submission" date="2016-10" db="EMBL/GenBank/DDBJ databases">
        <authorList>
            <person name="Varghese N."/>
            <person name="Submissions S."/>
        </authorList>
    </citation>
    <scope>NUCLEOTIDE SEQUENCE [LARGE SCALE GENOMIC DNA]</scope>
    <source>
        <strain evidence="2">DSM 19110</strain>
    </source>
</reference>
<proteinExistence type="predicted"/>
<dbReference type="RefSeq" id="WP_074612628.1">
    <property type="nucleotide sequence ID" value="NZ_FNGY01000015.1"/>
</dbReference>
<gene>
    <name evidence="1" type="ORF">SAMN05421820_11584</name>
</gene>
<accession>A0A1H0JUP0</accession>
<evidence type="ECO:0008006" key="3">
    <source>
        <dbReference type="Google" id="ProtNLM"/>
    </source>
</evidence>
<name>A0A1H0JUP0_9SPHI</name>
<evidence type="ECO:0000313" key="2">
    <source>
        <dbReference type="Proteomes" id="UP000183200"/>
    </source>
</evidence>
<sequence length="183" mass="20379">METIRLLLGIICITVVCSSRLPDRNLLSNLSAEEKIRTEILSIALAENGVREQHGKNDGKRVEQYLKHIGLPKGHAWCGAYLSWVYSKAGFSKPRTGWTPALFPVNRLVKKSMPADLFGIYFPSLKRIAHAGIVVGLKSDWVLTIEGNTNVGGSREGDGVCRKRRHLRSIAKFANWIGKERSP</sequence>
<evidence type="ECO:0000313" key="1">
    <source>
        <dbReference type="EMBL" id="SDO47458.1"/>
    </source>
</evidence>
<dbReference type="EMBL" id="FNGY01000015">
    <property type="protein sequence ID" value="SDO47458.1"/>
    <property type="molecule type" value="Genomic_DNA"/>
</dbReference>
<dbReference type="Proteomes" id="UP000183200">
    <property type="component" value="Unassembled WGS sequence"/>
</dbReference>
<organism evidence="1 2">
    <name type="scientific">Pedobacter steynii</name>
    <dbReference type="NCBI Taxonomy" id="430522"/>
    <lineage>
        <taxon>Bacteria</taxon>
        <taxon>Pseudomonadati</taxon>
        <taxon>Bacteroidota</taxon>
        <taxon>Sphingobacteriia</taxon>
        <taxon>Sphingobacteriales</taxon>
        <taxon>Sphingobacteriaceae</taxon>
        <taxon>Pedobacter</taxon>
    </lineage>
</organism>
<dbReference type="AlphaFoldDB" id="A0A1H0JUP0"/>